<evidence type="ECO:0000313" key="3">
    <source>
        <dbReference type="Proteomes" id="UP000003781"/>
    </source>
</evidence>
<keyword evidence="1" id="KW-0175">Coiled coil</keyword>
<comment type="caution">
    <text evidence="2">The sequence shown here is derived from an EMBL/GenBank/DDBJ whole genome shotgun (WGS) entry which is preliminary data.</text>
</comment>
<organism evidence="2 3">
    <name type="scientific">Crocosphaera chwakensis CCY0110</name>
    <dbReference type="NCBI Taxonomy" id="391612"/>
    <lineage>
        <taxon>Bacteria</taxon>
        <taxon>Bacillati</taxon>
        <taxon>Cyanobacteriota</taxon>
        <taxon>Cyanophyceae</taxon>
        <taxon>Oscillatoriophycideae</taxon>
        <taxon>Chroococcales</taxon>
        <taxon>Aphanothecaceae</taxon>
        <taxon>Crocosphaera</taxon>
        <taxon>Crocosphaera chwakensis</taxon>
    </lineage>
</organism>
<accession>A3IZX0</accession>
<sequence length="236" mass="27988">MLLLKIGLDHSLDKAHALQQELSNLTDEKEITHFFEDCGGEDLVQSYIRLVGWWDNLTEEWKNKILKVPFRFVPDNLWLNLSKLSFEGVKQWYNEITERSHKQSKKMGRETLSPNIWKRVTSQISPKPKRIKRVLKLHQPVTQEDFNVLQKNYDFTPESLQEFIAQVREDAKEQPIVTESLFPFLKDKGLDPLLILSPNDRFKFVQSQLDERDKQVEQLIEEKQEQQEEISQLKQQ</sequence>
<evidence type="ECO:0000256" key="1">
    <source>
        <dbReference type="SAM" id="Coils"/>
    </source>
</evidence>
<dbReference type="OrthoDB" id="431347at2"/>
<feature type="coiled-coil region" evidence="1">
    <location>
        <begin position="206"/>
        <end position="236"/>
    </location>
</feature>
<proteinExistence type="predicted"/>
<dbReference type="RefSeq" id="WP_008278934.1">
    <property type="nucleotide sequence ID" value="NZ_AAXW01000125.1"/>
</dbReference>
<name>A3IZX0_9CHRO</name>
<dbReference type="eggNOG" id="ENOG503290K">
    <property type="taxonomic scope" value="Bacteria"/>
</dbReference>
<protein>
    <submittedName>
        <fullName evidence="2">Uncharacterized protein</fullName>
    </submittedName>
</protein>
<evidence type="ECO:0000313" key="2">
    <source>
        <dbReference type="EMBL" id="EAZ87979.1"/>
    </source>
</evidence>
<keyword evidence="3" id="KW-1185">Reference proteome</keyword>
<reference evidence="2 3" key="1">
    <citation type="submission" date="2007-03" db="EMBL/GenBank/DDBJ databases">
        <authorList>
            <person name="Stal L."/>
            <person name="Ferriera S."/>
            <person name="Johnson J."/>
            <person name="Kravitz S."/>
            <person name="Beeson K."/>
            <person name="Sutton G."/>
            <person name="Rogers Y.-H."/>
            <person name="Friedman R."/>
            <person name="Frazier M."/>
            <person name="Venter J.C."/>
        </authorList>
    </citation>
    <scope>NUCLEOTIDE SEQUENCE [LARGE SCALE GENOMIC DNA]</scope>
    <source>
        <strain evidence="2 3">CCY0110</strain>
    </source>
</reference>
<feature type="non-terminal residue" evidence="2">
    <location>
        <position position="236"/>
    </location>
</feature>
<dbReference type="EMBL" id="AAXW01000125">
    <property type="protein sequence ID" value="EAZ87979.1"/>
    <property type="molecule type" value="Genomic_DNA"/>
</dbReference>
<dbReference type="AlphaFoldDB" id="A3IZX0"/>
<gene>
    <name evidence="2" type="ORF">CY0110_31625</name>
</gene>
<dbReference type="Proteomes" id="UP000003781">
    <property type="component" value="Unassembled WGS sequence"/>
</dbReference>